<evidence type="ECO:0000313" key="2">
    <source>
        <dbReference type="Proteomes" id="UP000824165"/>
    </source>
</evidence>
<gene>
    <name evidence="1" type="primary">spoVAD</name>
    <name evidence="1" type="ORF">IAA60_08245</name>
</gene>
<evidence type="ECO:0000313" key="1">
    <source>
        <dbReference type="EMBL" id="HIT85873.1"/>
    </source>
</evidence>
<accession>A0A9D1H415</accession>
<reference evidence="1" key="2">
    <citation type="journal article" date="2021" name="PeerJ">
        <title>Extensive microbial diversity within the chicken gut microbiome revealed by metagenomics and culture.</title>
        <authorList>
            <person name="Gilroy R."/>
            <person name="Ravi A."/>
            <person name="Getino M."/>
            <person name="Pursley I."/>
            <person name="Horton D.L."/>
            <person name="Alikhan N.F."/>
            <person name="Baker D."/>
            <person name="Gharbi K."/>
            <person name="Hall N."/>
            <person name="Watson M."/>
            <person name="Adriaenssens E.M."/>
            <person name="Foster-Nyarko E."/>
            <person name="Jarju S."/>
            <person name="Secka A."/>
            <person name="Antonio M."/>
            <person name="Oren A."/>
            <person name="Chaudhuri R.R."/>
            <person name="La Ragione R."/>
            <person name="Hildebrand F."/>
            <person name="Pallen M.J."/>
        </authorList>
    </citation>
    <scope>NUCLEOTIDE SEQUENCE</scope>
    <source>
        <strain evidence="1">CHK181-108</strain>
    </source>
</reference>
<dbReference type="InterPro" id="IPR038369">
    <property type="entry name" value="SpoVAD_sf"/>
</dbReference>
<dbReference type="AlphaFoldDB" id="A0A9D1H415"/>
<organism evidence="1 2">
    <name type="scientific">Candidatus Ornithomonoglobus intestinigallinarum</name>
    <dbReference type="NCBI Taxonomy" id="2840894"/>
    <lineage>
        <taxon>Bacteria</taxon>
        <taxon>Bacillati</taxon>
        <taxon>Bacillota</taxon>
        <taxon>Clostridia</taxon>
        <taxon>Candidatus Ornithomonoglobus</taxon>
    </lineage>
</organism>
<dbReference type="Pfam" id="PF07451">
    <property type="entry name" value="SpoVAD"/>
    <property type="match status" value="1"/>
</dbReference>
<dbReference type="InterPro" id="IPR016039">
    <property type="entry name" value="Thiolase-like"/>
</dbReference>
<dbReference type="InterPro" id="IPR010894">
    <property type="entry name" value="SpoVAD"/>
</dbReference>
<dbReference type="PIRSF" id="PIRSF011570">
    <property type="entry name" value="SpoVAD"/>
    <property type="match status" value="1"/>
</dbReference>
<dbReference type="NCBIfam" id="TIGR02845">
    <property type="entry name" value="spore_V_AD"/>
    <property type="match status" value="1"/>
</dbReference>
<protein>
    <submittedName>
        <fullName evidence="1">Stage V sporulation protein AD</fullName>
    </submittedName>
</protein>
<proteinExistence type="predicted"/>
<comment type="caution">
    <text evidence="1">The sequence shown here is derived from an EMBL/GenBank/DDBJ whole genome shotgun (WGS) entry which is preliminary data.</text>
</comment>
<name>A0A9D1H415_9FIRM</name>
<sequence length="356" mass="37667">MLAKLTDTGVLKHISVFAEVFCVNKRIGKQTVRLSGGAVIINACGVVGQKEGQGPLRSSFDEILTDDRLGTDSWEQAESALQKHTAILTAERAGLTPGDIDYIFAGDLLNQCIGASYGMRELKIPYFGLYGACSTMAESLALGAMTIDGGFAERVLCVTSSHFCSAEKQFRNPLEYGGQRPPSSQWTVTGAGCAILAKSGQGPKITHVTAGKIVDMGITDANNMGAAMAPAALDTLTAHFEDLNITPDYYDMILTGDLGVIGSDILVKLMAERGFDISGMHSDCGKLIFDIDAQDVHSGGSGCGCCGSVFCGHVYKLLKEKKLKRVLLMATGALMNTMTIQQGESIPAIAHAVAIE</sequence>
<reference evidence="1" key="1">
    <citation type="submission" date="2020-10" db="EMBL/GenBank/DDBJ databases">
        <authorList>
            <person name="Gilroy R."/>
        </authorList>
    </citation>
    <scope>NUCLEOTIDE SEQUENCE</scope>
    <source>
        <strain evidence="1">CHK181-108</strain>
    </source>
</reference>
<dbReference type="EMBL" id="DVLU01000084">
    <property type="protein sequence ID" value="HIT85873.1"/>
    <property type="molecule type" value="Genomic_DNA"/>
</dbReference>
<dbReference type="SUPFAM" id="SSF53901">
    <property type="entry name" value="Thiolase-like"/>
    <property type="match status" value="1"/>
</dbReference>
<dbReference type="GO" id="GO:0016746">
    <property type="term" value="F:acyltransferase activity"/>
    <property type="evidence" value="ECO:0007669"/>
    <property type="project" value="InterPro"/>
</dbReference>
<dbReference type="Gene3D" id="3.40.47.40">
    <property type="entry name" value="Stage V sporulation protein AD"/>
    <property type="match status" value="1"/>
</dbReference>
<dbReference type="Proteomes" id="UP000824165">
    <property type="component" value="Unassembled WGS sequence"/>
</dbReference>
<dbReference type="NCBIfam" id="NF006160">
    <property type="entry name" value="PRK08304.1"/>
    <property type="match status" value="1"/>
</dbReference>